<dbReference type="Pfam" id="PF03725">
    <property type="entry name" value="RNase_PH_C"/>
    <property type="match status" value="1"/>
</dbReference>
<dbReference type="InterPro" id="IPR020568">
    <property type="entry name" value="Ribosomal_Su5_D2-typ_SF"/>
</dbReference>
<dbReference type="GO" id="GO:0071028">
    <property type="term" value="P:nuclear mRNA surveillance"/>
    <property type="evidence" value="ECO:0007669"/>
    <property type="project" value="TreeGrafter"/>
</dbReference>
<evidence type="ECO:0000259" key="2">
    <source>
        <dbReference type="Pfam" id="PF01138"/>
    </source>
</evidence>
<dbReference type="STRING" id="5866.A0A061DCR1"/>
<evidence type="ECO:0000259" key="3">
    <source>
        <dbReference type="Pfam" id="PF03725"/>
    </source>
</evidence>
<gene>
    <name evidence="4" type="ORF">BBBOND_0208740</name>
</gene>
<evidence type="ECO:0000256" key="1">
    <source>
        <dbReference type="ARBA" id="ARBA00006678"/>
    </source>
</evidence>
<keyword evidence="5" id="KW-1185">Reference proteome</keyword>
<dbReference type="VEuPathDB" id="PiroplasmaDB:BBBOND_0208740"/>
<dbReference type="Proteomes" id="UP000033188">
    <property type="component" value="Chromosome 2"/>
</dbReference>
<feature type="domain" description="Exoribonuclease phosphorolytic" evidence="3">
    <location>
        <begin position="161"/>
        <end position="201"/>
    </location>
</feature>
<dbReference type="InterPro" id="IPR015847">
    <property type="entry name" value="ExoRNase_PH_dom2"/>
</dbReference>
<dbReference type="KEGG" id="bbig:BBBOND_0208740"/>
<dbReference type="GO" id="GO:0034475">
    <property type="term" value="P:U4 snRNA 3'-end processing"/>
    <property type="evidence" value="ECO:0007669"/>
    <property type="project" value="TreeGrafter"/>
</dbReference>
<dbReference type="GO" id="GO:0000177">
    <property type="term" value="C:cytoplasmic exosome (RNase complex)"/>
    <property type="evidence" value="ECO:0007669"/>
    <property type="project" value="TreeGrafter"/>
</dbReference>
<dbReference type="RefSeq" id="XP_012767906.1">
    <property type="nucleotide sequence ID" value="XM_012912452.1"/>
</dbReference>
<dbReference type="SUPFAM" id="SSF55666">
    <property type="entry name" value="Ribonuclease PH domain 2-like"/>
    <property type="match status" value="1"/>
</dbReference>
<dbReference type="OrthoDB" id="27298at2759"/>
<dbReference type="GeneID" id="24564261"/>
<evidence type="ECO:0000313" key="5">
    <source>
        <dbReference type="Proteomes" id="UP000033188"/>
    </source>
</evidence>
<dbReference type="GO" id="GO:0000176">
    <property type="term" value="C:nuclear exosome (RNase complex)"/>
    <property type="evidence" value="ECO:0007669"/>
    <property type="project" value="TreeGrafter"/>
</dbReference>
<organism evidence="4 5">
    <name type="scientific">Babesia bigemina</name>
    <dbReference type="NCBI Taxonomy" id="5866"/>
    <lineage>
        <taxon>Eukaryota</taxon>
        <taxon>Sar</taxon>
        <taxon>Alveolata</taxon>
        <taxon>Apicomplexa</taxon>
        <taxon>Aconoidasida</taxon>
        <taxon>Piroplasmida</taxon>
        <taxon>Babesiidae</taxon>
        <taxon>Babesia</taxon>
    </lineage>
</organism>
<dbReference type="EMBL" id="LK391708">
    <property type="protein sequence ID" value="CDR95720.1"/>
    <property type="molecule type" value="Genomic_DNA"/>
</dbReference>
<proteinExistence type="inferred from homology"/>
<dbReference type="SUPFAM" id="SSF54211">
    <property type="entry name" value="Ribosomal protein S5 domain 2-like"/>
    <property type="match status" value="1"/>
</dbReference>
<dbReference type="PANTHER" id="PTHR11953:SF0">
    <property type="entry name" value="EXOSOME COMPLEX COMPONENT RRP41"/>
    <property type="match status" value="1"/>
</dbReference>
<dbReference type="Pfam" id="PF01138">
    <property type="entry name" value="RNase_PH"/>
    <property type="match status" value="1"/>
</dbReference>
<dbReference type="InterPro" id="IPR027408">
    <property type="entry name" value="PNPase/RNase_PH_dom_sf"/>
</dbReference>
<comment type="similarity">
    <text evidence="1">Belongs to the RNase PH family.</text>
</comment>
<dbReference type="OMA" id="ECRINTH"/>
<dbReference type="Gene3D" id="3.30.230.70">
    <property type="entry name" value="GHMP Kinase, N-terminal domain"/>
    <property type="match status" value="1"/>
</dbReference>
<dbReference type="InterPro" id="IPR001247">
    <property type="entry name" value="ExoRNase_PH_dom1"/>
</dbReference>
<feature type="domain" description="Exoribonuclease phosphorolytic" evidence="2">
    <location>
        <begin position="33"/>
        <end position="157"/>
    </location>
</feature>
<reference evidence="5" key="1">
    <citation type="submission" date="2014-06" db="EMBL/GenBank/DDBJ databases">
        <authorList>
            <person name="Aslett M."/>
            <person name="De Silva N."/>
        </authorList>
    </citation>
    <scope>NUCLEOTIDE SEQUENCE [LARGE SCALE GENOMIC DNA]</scope>
    <source>
        <strain evidence="5">Bond</strain>
    </source>
</reference>
<dbReference type="GO" id="GO:0003723">
    <property type="term" value="F:RNA binding"/>
    <property type="evidence" value="ECO:0007669"/>
    <property type="project" value="TreeGrafter"/>
</dbReference>
<evidence type="ECO:0000313" key="4">
    <source>
        <dbReference type="EMBL" id="CDR95720.1"/>
    </source>
</evidence>
<accession>A0A061DCR1</accession>
<name>A0A061DCR1_BABBI</name>
<dbReference type="AlphaFoldDB" id="A0A061DCR1"/>
<dbReference type="GO" id="GO:0005730">
    <property type="term" value="C:nucleolus"/>
    <property type="evidence" value="ECO:0007669"/>
    <property type="project" value="TreeGrafter"/>
</dbReference>
<dbReference type="InterPro" id="IPR036345">
    <property type="entry name" value="ExoRNase_PH_dom2_sf"/>
</dbReference>
<protein>
    <submittedName>
        <fullName evidence="4">Exosome complex component ski6</fullName>
    </submittedName>
</protein>
<dbReference type="PANTHER" id="PTHR11953">
    <property type="entry name" value="EXOSOME COMPLEX COMPONENT"/>
    <property type="match status" value="1"/>
</dbReference>
<dbReference type="InterPro" id="IPR050080">
    <property type="entry name" value="RNase_PH"/>
</dbReference>
<sequence>MAKIEYISVEGLRVDGRRPAEVRNIEILCGPECGVDVNSYDGVAQVRQGLTKAQAFVKGPTDVGRNKQRSQLETSDSPVEIQCEVVMPCEKRVVGNKMDHQSADIAQTVIATFERVVVSHFYKNSVIHIFVNVLENDGGVKATVINAVLVALVHAGIAMRDLIVACTAAMLNRQLLIDPNQLELNASVMELTLAASVSKEEIMYLDLKSKHAIKSVDGIIIKTIEASKQFSILAKAKLKQYARDYLELNSAVHG</sequence>
<dbReference type="GO" id="GO:0016075">
    <property type="term" value="P:rRNA catabolic process"/>
    <property type="evidence" value="ECO:0007669"/>
    <property type="project" value="TreeGrafter"/>
</dbReference>
<dbReference type="GO" id="GO:0071051">
    <property type="term" value="P:poly(A)-dependent snoRNA 3'-end processing"/>
    <property type="evidence" value="ECO:0007669"/>
    <property type="project" value="TreeGrafter"/>
</dbReference>